<name>A0ABR7EWK9_9FIRM</name>
<dbReference type="InterPro" id="IPR036873">
    <property type="entry name" value="Rhodanese-like_dom_sf"/>
</dbReference>
<dbReference type="SUPFAM" id="SSF52821">
    <property type="entry name" value="Rhodanese/Cell cycle control phosphatase"/>
    <property type="match status" value="1"/>
</dbReference>
<reference evidence="3 4" key="1">
    <citation type="submission" date="2020-08" db="EMBL/GenBank/DDBJ databases">
        <title>Genome public.</title>
        <authorList>
            <person name="Liu C."/>
            <person name="Sun Q."/>
        </authorList>
    </citation>
    <scope>NUCLEOTIDE SEQUENCE [LARGE SCALE GENOMIC DNA]</scope>
    <source>
        <strain evidence="3 4">NSJ-36</strain>
    </source>
</reference>
<dbReference type="InterPro" id="IPR001763">
    <property type="entry name" value="Rhodanese-like_dom"/>
</dbReference>
<dbReference type="PANTHER" id="PTHR43031">
    <property type="entry name" value="FAD-DEPENDENT OXIDOREDUCTASE"/>
    <property type="match status" value="1"/>
</dbReference>
<keyword evidence="1" id="KW-0732">Signal</keyword>
<dbReference type="PROSITE" id="PS50206">
    <property type="entry name" value="RHODANESE_3"/>
    <property type="match status" value="1"/>
</dbReference>
<feature type="domain" description="Rhodanese" evidence="2">
    <location>
        <begin position="186"/>
        <end position="233"/>
    </location>
</feature>
<dbReference type="Gene3D" id="3.40.250.10">
    <property type="entry name" value="Rhodanese-like domain"/>
    <property type="match status" value="1"/>
</dbReference>
<feature type="signal peptide" evidence="1">
    <location>
        <begin position="1"/>
        <end position="26"/>
    </location>
</feature>
<accession>A0ABR7EWK9</accession>
<dbReference type="CDD" id="cd00158">
    <property type="entry name" value="RHOD"/>
    <property type="match status" value="1"/>
</dbReference>
<organism evidence="3 4">
    <name type="scientific">Dorea hominis</name>
    <dbReference type="NCBI Taxonomy" id="2763040"/>
    <lineage>
        <taxon>Bacteria</taxon>
        <taxon>Bacillati</taxon>
        <taxon>Bacillota</taxon>
        <taxon>Clostridia</taxon>
        <taxon>Lachnospirales</taxon>
        <taxon>Lachnospiraceae</taxon>
        <taxon>Dorea</taxon>
    </lineage>
</organism>
<gene>
    <name evidence="3" type="ORF">H8S07_10375</name>
</gene>
<evidence type="ECO:0000313" key="3">
    <source>
        <dbReference type="EMBL" id="MBC5665668.1"/>
    </source>
</evidence>
<evidence type="ECO:0000256" key="1">
    <source>
        <dbReference type="SAM" id="SignalP"/>
    </source>
</evidence>
<dbReference type="Pfam" id="PF00581">
    <property type="entry name" value="Rhodanese"/>
    <property type="match status" value="1"/>
</dbReference>
<sequence length="241" mass="26718">MKKRNIITSIALAGALCFSSLLPVSAATFDNSGIKETQVEKVTYQFMNETQAGKYKLVDTDTLHSWVSKKDKMIIVDTMPAAASYDKQHVPGAINSVAPMKEAEYTPEQKADLTSQVEKLLPNKTVSKTTSKTTWSKVSKKTYSKLKKADRKAKKVKKGKKTVTYYYKKVVKKSTKKTTVKDKSYKIVVYCGHIGCARSHVAAAYLVKQGYTNVYRYGGGISAWVDAGYSIEKVETAQPAQ</sequence>
<evidence type="ECO:0000259" key="2">
    <source>
        <dbReference type="PROSITE" id="PS50206"/>
    </source>
</evidence>
<keyword evidence="4" id="KW-1185">Reference proteome</keyword>
<proteinExistence type="predicted"/>
<feature type="chain" id="PRO_5046343940" evidence="1">
    <location>
        <begin position="27"/>
        <end position="241"/>
    </location>
</feature>
<dbReference type="EMBL" id="JACOOY010000013">
    <property type="protein sequence ID" value="MBC5665668.1"/>
    <property type="molecule type" value="Genomic_DNA"/>
</dbReference>
<dbReference type="InterPro" id="IPR050229">
    <property type="entry name" value="GlpE_sulfurtransferase"/>
</dbReference>
<dbReference type="RefSeq" id="WP_021860116.1">
    <property type="nucleotide sequence ID" value="NZ_JACOOY010000013.1"/>
</dbReference>
<evidence type="ECO:0000313" key="4">
    <source>
        <dbReference type="Proteomes" id="UP000647235"/>
    </source>
</evidence>
<dbReference type="SMART" id="SM00450">
    <property type="entry name" value="RHOD"/>
    <property type="match status" value="1"/>
</dbReference>
<protein>
    <submittedName>
        <fullName evidence="3">Rhodanese-like domain-containing protein</fullName>
    </submittedName>
</protein>
<dbReference type="PANTHER" id="PTHR43031:SF1">
    <property type="entry name" value="PYRIDINE NUCLEOTIDE-DISULPHIDE OXIDOREDUCTASE"/>
    <property type="match status" value="1"/>
</dbReference>
<comment type="caution">
    <text evidence="3">The sequence shown here is derived from an EMBL/GenBank/DDBJ whole genome shotgun (WGS) entry which is preliminary data.</text>
</comment>
<dbReference type="Proteomes" id="UP000647235">
    <property type="component" value="Unassembled WGS sequence"/>
</dbReference>